<protein>
    <submittedName>
        <fullName evidence="1">Uncharacterized protein</fullName>
    </submittedName>
</protein>
<reference evidence="1" key="1">
    <citation type="journal article" date="2021" name="Proc. Natl. Acad. Sci. U.S.A.">
        <title>A Catalog of Tens of Thousands of Viruses from Human Metagenomes Reveals Hidden Associations with Chronic Diseases.</title>
        <authorList>
            <person name="Tisza M.J."/>
            <person name="Buck C.B."/>
        </authorList>
    </citation>
    <scope>NUCLEOTIDE SEQUENCE</scope>
    <source>
        <strain evidence="1">CtnPP24</strain>
    </source>
</reference>
<organism evidence="1">
    <name type="scientific">Siphoviridae sp. ctnPP24</name>
    <dbReference type="NCBI Taxonomy" id="2825662"/>
    <lineage>
        <taxon>Viruses</taxon>
        <taxon>Duplodnaviria</taxon>
        <taxon>Heunggongvirae</taxon>
        <taxon>Uroviricota</taxon>
        <taxon>Caudoviricetes</taxon>
    </lineage>
</organism>
<accession>A0A8S5TZ55</accession>
<name>A0A8S5TZ55_9CAUD</name>
<proteinExistence type="predicted"/>
<dbReference type="EMBL" id="BK015962">
    <property type="protein sequence ID" value="DAF87466.1"/>
    <property type="molecule type" value="Genomic_DNA"/>
</dbReference>
<sequence>MSANIKFYTGVQSEYDALGMERIDPNGIYFLSDSKSIMKNNIKYGSGDVKVATASAAGIIKPGADFDIASDGTLTLYKAMSVNSFSNNSGTLEIGSSLSSSTFSWSLSKQPSKLTITASSQSSDVNKTQSGSALVSFTKPLTTTTTFTLTATDARNAVASKQSTISFLNGKYYGVSNITDISKMDAAFIKGFTKNLVSGRTGSWSVTANAGQYIYFAIPATFGTPVFYVGGFEGGFSKVKTFDFQNSSGYTASYNIYKSTNAGLGTTTVEVK</sequence>
<evidence type="ECO:0000313" key="1">
    <source>
        <dbReference type="EMBL" id="DAF87466.1"/>
    </source>
</evidence>